<protein>
    <submittedName>
        <fullName evidence="1">Uncharacterized protein</fullName>
    </submittedName>
</protein>
<reference evidence="1 2" key="1">
    <citation type="submission" date="2017-05" db="EMBL/GenBank/DDBJ databases">
        <title>Functional genome analysis of Paenibacillus pasadenensis strain R16: insights on endophytic life style and antifungal activity.</title>
        <authorList>
            <person name="Passera A."/>
            <person name="Marcolungo L."/>
            <person name="Casati P."/>
            <person name="Brasca M."/>
            <person name="Quaglino F."/>
            <person name="Delledonne M."/>
        </authorList>
    </citation>
    <scope>NUCLEOTIDE SEQUENCE [LARGE SCALE GENOMIC DNA]</scope>
    <source>
        <strain evidence="1 2">R16</strain>
    </source>
</reference>
<keyword evidence="2" id="KW-1185">Reference proteome</keyword>
<dbReference type="EMBL" id="NFEZ01000004">
    <property type="protein sequence ID" value="PLT45358.1"/>
    <property type="molecule type" value="Genomic_DNA"/>
</dbReference>
<evidence type="ECO:0000313" key="1">
    <source>
        <dbReference type="EMBL" id="PLT45358.1"/>
    </source>
</evidence>
<name>A0A2N5N4U1_9BACL</name>
<comment type="caution">
    <text evidence="1">The sequence shown here is derived from an EMBL/GenBank/DDBJ whole genome shotgun (WGS) entry which is preliminary data.</text>
</comment>
<accession>A0A2N5N4U1</accession>
<organism evidence="1 2">
    <name type="scientific">Paenibacillus pasadenensis</name>
    <dbReference type="NCBI Taxonomy" id="217090"/>
    <lineage>
        <taxon>Bacteria</taxon>
        <taxon>Bacillati</taxon>
        <taxon>Bacillota</taxon>
        <taxon>Bacilli</taxon>
        <taxon>Bacillales</taxon>
        <taxon>Paenibacillaceae</taxon>
        <taxon>Paenibacillus</taxon>
    </lineage>
</organism>
<gene>
    <name evidence="1" type="ORF">B8V81_3789</name>
</gene>
<dbReference type="AlphaFoldDB" id="A0A2N5N4U1"/>
<sequence>MIQQPLHSRSYRKCSALQFIAFRLKRKERLRKRALAAGNFRYLGQGLLPVRRASDYNRKTDGGAG</sequence>
<evidence type="ECO:0000313" key="2">
    <source>
        <dbReference type="Proteomes" id="UP000234789"/>
    </source>
</evidence>
<dbReference type="Proteomes" id="UP000234789">
    <property type="component" value="Unassembled WGS sequence"/>
</dbReference>
<proteinExistence type="predicted"/>